<evidence type="ECO:0000313" key="9">
    <source>
        <dbReference type="Proteomes" id="UP001188597"/>
    </source>
</evidence>
<comment type="function">
    <text evidence="7">Controls stomatal patterning.</text>
</comment>
<comment type="caution">
    <text evidence="8">The sequence shown here is derived from an EMBL/GenBank/DDBJ whole genome shotgun (WGS) entry which is preliminary data.</text>
</comment>
<evidence type="ECO:0000256" key="7">
    <source>
        <dbReference type="RuleBase" id="RU367102"/>
    </source>
</evidence>
<dbReference type="AlphaFoldDB" id="A0AA88W6I9"/>
<gene>
    <name evidence="8" type="ORF">RJ639_047826</name>
</gene>
<dbReference type="GO" id="GO:0010052">
    <property type="term" value="P:guard cell differentiation"/>
    <property type="evidence" value="ECO:0007669"/>
    <property type="project" value="UniProtKB-UniRule"/>
</dbReference>
<comment type="similarity">
    <text evidence="2 7">Belongs to the plant cysteine rich small secretory peptide family. Epidermal patterning factor subfamily.</text>
</comment>
<comment type="subcellular location">
    <subcellularLocation>
        <location evidence="1 7">Secreted</location>
    </subcellularLocation>
</comment>
<dbReference type="EMBL" id="JAVXUP010000805">
    <property type="protein sequence ID" value="KAK3020605.1"/>
    <property type="molecule type" value="Genomic_DNA"/>
</dbReference>
<keyword evidence="6" id="KW-1015">Disulfide bond</keyword>
<evidence type="ECO:0000256" key="3">
    <source>
        <dbReference type="ARBA" id="ARBA00022473"/>
    </source>
</evidence>
<evidence type="ECO:0000256" key="4">
    <source>
        <dbReference type="ARBA" id="ARBA00022525"/>
    </source>
</evidence>
<keyword evidence="9" id="KW-1185">Reference proteome</keyword>
<keyword evidence="4 7" id="KW-0964">Secreted</keyword>
<dbReference type="GO" id="GO:0005576">
    <property type="term" value="C:extracellular region"/>
    <property type="evidence" value="ECO:0007669"/>
    <property type="project" value="UniProtKB-SubCell"/>
</dbReference>
<dbReference type="Pfam" id="PF17181">
    <property type="entry name" value="EPF"/>
    <property type="match status" value="1"/>
</dbReference>
<name>A0AA88W6I9_9ASTE</name>
<evidence type="ECO:0000256" key="5">
    <source>
        <dbReference type="ARBA" id="ARBA00022729"/>
    </source>
</evidence>
<sequence>MPTPVSLSYAWCSMKCLYETRHRALAQEGKIVEKSFHFQFMPKIKRKKFHRFTKTKGGTSLGLEKVLVDHDVHRRPYDEHASWASHEKNEAVTVETESQETKRGADTLQIAGSRLPDCLHACGSCSPCRLVMVHFGCTSLDPAESETCPMTYKCMCNDKSYPVP</sequence>
<keyword evidence="5" id="KW-0732">Signal</keyword>
<protein>
    <recommendedName>
        <fullName evidence="7">Epidermal patterning factor-like protein</fullName>
    </recommendedName>
</protein>
<dbReference type="Proteomes" id="UP001188597">
    <property type="component" value="Unassembled WGS sequence"/>
</dbReference>
<dbReference type="PANTHER" id="PTHR33109">
    <property type="entry name" value="EPIDERMAL PATTERNING FACTOR-LIKE PROTEIN 4"/>
    <property type="match status" value="1"/>
</dbReference>
<evidence type="ECO:0000256" key="2">
    <source>
        <dbReference type="ARBA" id="ARBA00008127"/>
    </source>
</evidence>
<accession>A0AA88W6I9</accession>
<proteinExistence type="inferred from homology"/>
<evidence type="ECO:0000256" key="1">
    <source>
        <dbReference type="ARBA" id="ARBA00004613"/>
    </source>
</evidence>
<evidence type="ECO:0000313" key="8">
    <source>
        <dbReference type="EMBL" id="KAK3020605.1"/>
    </source>
</evidence>
<dbReference type="PANTHER" id="PTHR33109:SF41">
    <property type="entry name" value="PROTEIN EPIDERMAL PATTERNING FACTOR 1"/>
    <property type="match status" value="1"/>
</dbReference>
<dbReference type="InterPro" id="IPR039455">
    <property type="entry name" value="EPFL"/>
</dbReference>
<evidence type="ECO:0000256" key="6">
    <source>
        <dbReference type="ARBA" id="ARBA00023157"/>
    </source>
</evidence>
<reference evidence="8" key="1">
    <citation type="submission" date="2022-12" db="EMBL/GenBank/DDBJ databases">
        <title>Draft genome assemblies for two species of Escallonia (Escalloniales).</title>
        <authorList>
            <person name="Chanderbali A."/>
            <person name="Dervinis C."/>
            <person name="Anghel I."/>
            <person name="Soltis D."/>
            <person name="Soltis P."/>
            <person name="Zapata F."/>
        </authorList>
    </citation>
    <scope>NUCLEOTIDE SEQUENCE</scope>
    <source>
        <strain evidence="8">UCBG64.0493</strain>
        <tissue evidence="8">Leaf</tissue>
    </source>
</reference>
<keyword evidence="3 7" id="KW-0217">Developmental protein</keyword>
<organism evidence="8 9">
    <name type="scientific">Escallonia herrerae</name>
    <dbReference type="NCBI Taxonomy" id="1293975"/>
    <lineage>
        <taxon>Eukaryota</taxon>
        <taxon>Viridiplantae</taxon>
        <taxon>Streptophyta</taxon>
        <taxon>Embryophyta</taxon>
        <taxon>Tracheophyta</taxon>
        <taxon>Spermatophyta</taxon>
        <taxon>Magnoliopsida</taxon>
        <taxon>eudicotyledons</taxon>
        <taxon>Gunneridae</taxon>
        <taxon>Pentapetalae</taxon>
        <taxon>asterids</taxon>
        <taxon>campanulids</taxon>
        <taxon>Escalloniales</taxon>
        <taxon>Escalloniaceae</taxon>
        <taxon>Escallonia</taxon>
    </lineage>
</organism>